<evidence type="ECO:0000259" key="7">
    <source>
        <dbReference type="PROSITE" id="PS50066"/>
    </source>
</evidence>
<dbReference type="GO" id="GO:0005739">
    <property type="term" value="C:mitochondrion"/>
    <property type="evidence" value="ECO:0007669"/>
    <property type="project" value="TreeGrafter"/>
</dbReference>
<dbReference type="InterPro" id="IPR036879">
    <property type="entry name" value="TF_MADSbox_sf"/>
</dbReference>
<dbReference type="PANTHER" id="PTHR43677">
    <property type="entry name" value="SHORT-CHAIN DEHYDROGENASE/REDUCTASE"/>
    <property type="match status" value="1"/>
</dbReference>
<evidence type="ECO:0000256" key="3">
    <source>
        <dbReference type="ARBA" id="ARBA00023125"/>
    </source>
</evidence>
<keyword evidence="4" id="KW-0804">Transcription</keyword>
<dbReference type="InterPro" id="IPR002100">
    <property type="entry name" value="TF_MADSbox"/>
</dbReference>
<protein>
    <recommendedName>
        <fullName evidence="7">MADS-box domain-containing protein</fullName>
    </recommendedName>
</protein>
<dbReference type="EMBL" id="NMUH01007629">
    <property type="protein sequence ID" value="MQM17577.1"/>
    <property type="molecule type" value="Genomic_DNA"/>
</dbReference>
<feature type="domain" description="MADS-box" evidence="7">
    <location>
        <begin position="54"/>
        <end position="83"/>
    </location>
</feature>
<dbReference type="Gene3D" id="3.40.1810.10">
    <property type="entry name" value="Transcription factor, MADS-box"/>
    <property type="match status" value="1"/>
</dbReference>
<dbReference type="Pfam" id="PF00319">
    <property type="entry name" value="SRF-TF"/>
    <property type="match status" value="1"/>
</dbReference>
<evidence type="ECO:0000256" key="4">
    <source>
        <dbReference type="ARBA" id="ARBA00023163"/>
    </source>
</evidence>
<dbReference type="InterPro" id="IPR051397">
    <property type="entry name" value="Zn-ADH-like_protein"/>
</dbReference>
<dbReference type="GO" id="GO:0046983">
    <property type="term" value="F:protein dimerization activity"/>
    <property type="evidence" value="ECO:0007669"/>
    <property type="project" value="InterPro"/>
</dbReference>
<dbReference type="Gene3D" id="3.90.180.10">
    <property type="entry name" value="Medium-chain alcohol dehydrogenases, catalytic domain"/>
    <property type="match status" value="1"/>
</dbReference>
<dbReference type="AlphaFoldDB" id="A0A843XEI3"/>
<name>A0A843XEI3_COLES</name>
<keyword evidence="3" id="KW-0238">DNA-binding</keyword>
<dbReference type="SUPFAM" id="SSF55455">
    <property type="entry name" value="SRF-like"/>
    <property type="match status" value="1"/>
</dbReference>
<proteinExistence type="predicted"/>
<comment type="caution">
    <text evidence="8">The sequence shown here is derived from an EMBL/GenBank/DDBJ whole genome shotgun (WGS) entry which is preliminary data.</text>
</comment>
<dbReference type="Gene3D" id="3.40.50.720">
    <property type="entry name" value="NAD(P)-binding Rossmann-like Domain"/>
    <property type="match status" value="1"/>
</dbReference>
<dbReference type="GO" id="GO:0003677">
    <property type="term" value="F:DNA binding"/>
    <property type="evidence" value="ECO:0007669"/>
    <property type="project" value="UniProtKB-KW"/>
</dbReference>
<dbReference type="Pfam" id="PF13602">
    <property type="entry name" value="ADH_zinc_N_2"/>
    <property type="match status" value="1"/>
</dbReference>
<evidence type="ECO:0000256" key="2">
    <source>
        <dbReference type="ARBA" id="ARBA00023015"/>
    </source>
</evidence>
<organism evidence="8 9">
    <name type="scientific">Colocasia esculenta</name>
    <name type="common">Wild taro</name>
    <name type="synonym">Arum esculentum</name>
    <dbReference type="NCBI Taxonomy" id="4460"/>
    <lineage>
        <taxon>Eukaryota</taxon>
        <taxon>Viridiplantae</taxon>
        <taxon>Streptophyta</taxon>
        <taxon>Embryophyta</taxon>
        <taxon>Tracheophyta</taxon>
        <taxon>Spermatophyta</taxon>
        <taxon>Magnoliopsida</taxon>
        <taxon>Liliopsida</taxon>
        <taxon>Araceae</taxon>
        <taxon>Aroideae</taxon>
        <taxon>Colocasieae</taxon>
        <taxon>Colocasia</taxon>
    </lineage>
</organism>
<feature type="region of interest" description="Disordered" evidence="6">
    <location>
        <begin position="1"/>
        <end position="29"/>
    </location>
</feature>
<gene>
    <name evidence="8" type="ORF">Taro_050551</name>
</gene>
<keyword evidence="2" id="KW-0805">Transcription regulation</keyword>
<dbReference type="PROSITE" id="PS50066">
    <property type="entry name" value="MADS_BOX_2"/>
    <property type="match status" value="1"/>
</dbReference>
<dbReference type="PANTHER" id="PTHR43677:SF3">
    <property type="entry name" value="PROSTAGLANDIN REDUCTASE 3"/>
    <property type="match status" value="1"/>
</dbReference>
<dbReference type="Proteomes" id="UP000652761">
    <property type="component" value="Unassembled WGS sequence"/>
</dbReference>
<evidence type="ECO:0000313" key="9">
    <source>
        <dbReference type="Proteomes" id="UP000652761"/>
    </source>
</evidence>
<sequence>MAAAAPNSTTTATRSPAAAAPNSTPTLSKAVPSTVNDTFVLRGELGEVALIIFSNEIAVLCDAEVALIIFSTKGKLYEYSPDSRSDRGSRSWRRIDCGAMLSLAGGELVAAPCTSRGSEELAEQEQGRPQPEVHVGGEQRGAAGDQPASLLGRCRDLPDFMNVLAITQHRFRFFYAGFFLPQYAHLWQQHMDRLFDLYSSGKLKVAVDPKEFLGLRSVADAVEHLHSGESHGKGDNSIPPMKDERGGWGWGYKGGVKGGLADPCIGSCFSDITVVCGGERKCSLFITSRF</sequence>
<evidence type="ECO:0000256" key="6">
    <source>
        <dbReference type="SAM" id="MobiDB-lite"/>
    </source>
</evidence>
<feature type="region of interest" description="Disordered" evidence="6">
    <location>
        <begin position="117"/>
        <end position="145"/>
    </location>
</feature>
<reference evidence="8" key="1">
    <citation type="submission" date="2017-07" db="EMBL/GenBank/DDBJ databases">
        <title>Taro Niue Genome Assembly and Annotation.</title>
        <authorList>
            <person name="Atibalentja N."/>
            <person name="Keating K."/>
            <person name="Fields C.J."/>
        </authorList>
    </citation>
    <scope>NUCLEOTIDE SEQUENCE</scope>
    <source>
        <strain evidence="8">Niue_2</strain>
        <tissue evidence="8">Leaf</tissue>
    </source>
</reference>
<dbReference type="GO" id="GO:0016491">
    <property type="term" value="F:oxidoreductase activity"/>
    <property type="evidence" value="ECO:0007669"/>
    <property type="project" value="TreeGrafter"/>
</dbReference>
<keyword evidence="9" id="KW-1185">Reference proteome</keyword>
<evidence type="ECO:0000256" key="5">
    <source>
        <dbReference type="ARBA" id="ARBA00023242"/>
    </source>
</evidence>
<comment type="subcellular location">
    <subcellularLocation>
        <location evidence="1">Nucleus</location>
    </subcellularLocation>
</comment>
<dbReference type="GO" id="GO:0005634">
    <property type="term" value="C:nucleus"/>
    <property type="evidence" value="ECO:0007669"/>
    <property type="project" value="UniProtKB-SubCell"/>
</dbReference>
<feature type="compositionally biased region" description="Low complexity" evidence="6">
    <location>
        <begin position="1"/>
        <end position="26"/>
    </location>
</feature>
<evidence type="ECO:0000256" key="1">
    <source>
        <dbReference type="ARBA" id="ARBA00004123"/>
    </source>
</evidence>
<accession>A0A843XEI3</accession>
<keyword evidence="5" id="KW-0539">Nucleus</keyword>
<dbReference type="OrthoDB" id="48317at2759"/>
<evidence type="ECO:0000313" key="8">
    <source>
        <dbReference type="EMBL" id="MQM17577.1"/>
    </source>
</evidence>